<reference evidence="1" key="1">
    <citation type="submission" date="2015-06" db="EMBL/GenBank/DDBJ databases">
        <authorList>
            <person name="Joergensen T."/>
        </authorList>
    </citation>
    <scope>NUCLEOTIDE SEQUENCE</scope>
    <source>
        <strain evidence="1">RGFK0800</strain>
    </source>
</reference>
<protein>
    <submittedName>
        <fullName evidence="1">Uncharacterized protein</fullName>
    </submittedName>
</protein>
<sequence>MHTESSSVLADVDTAFQAFALAFVGGSMAALWSTETQCTGVQTTQLDPVSGKNVAQINTTVNYKGTGSGNALPQRASLVLGLRTDTPTRAGRGRFSMPACDTSQLTATGQFASATAQTLATSLAGDLNTLGATTQAVIYHRATKTFTPVTVVTVGQTLGSQRRRTNKVPENYAYATI</sequence>
<proteinExistence type="predicted"/>
<dbReference type="EMBL" id="LN853408">
    <property type="protein sequence ID" value="CRY95868.1"/>
    <property type="molecule type" value="Genomic_DNA"/>
</dbReference>
<reference evidence="1" key="2">
    <citation type="submission" date="2015-07" db="EMBL/GenBank/DDBJ databases">
        <title>Plasmids, circular viruses and viroids from rat gut.</title>
        <authorList>
            <person name="Jorgensen T.J."/>
            <person name="Hansen M.A."/>
            <person name="Xu Z."/>
            <person name="Tabak M.A."/>
            <person name="Sorensen S.J."/>
            <person name="Hansen L.H."/>
        </authorList>
    </citation>
    <scope>NUCLEOTIDE SEQUENCE</scope>
    <source>
        <strain evidence="1">RGFK0800</strain>
    </source>
</reference>
<dbReference type="AlphaFoldDB" id="A0A0H5Q1X1"/>
<name>A0A0H5Q1X1_9ZZZZ</name>
<organism evidence="1">
    <name type="scientific">uncultured prokaryote</name>
    <dbReference type="NCBI Taxonomy" id="198431"/>
    <lineage>
        <taxon>unclassified sequences</taxon>
        <taxon>environmental samples</taxon>
    </lineage>
</organism>
<evidence type="ECO:0000313" key="1">
    <source>
        <dbReference type="EMBL" id="CRY95868.1"/>
    </source>
</evidence>
<accession>A0A0H5Q1X1</accession>